<evidence type="ECO:0000313" key="1">
    <source>
        <dbReference type="EMBL" id="QPH18210.1"/>
    </source>
</evidence>
<accession>A0A7U3Q1Y3</accession>
<keyword evidence="2" id="KW-1185">Reference proteome</keyword>
<name>A0A7U3Q1Y3_EPIFF</name>
<dbReference type="AlphaFoldDB" id="A0A7U3Q1Y3"/>
<evidence type="ECO:0000313" key="2">
    <source>
        <dbReference type="Proteomes" id="UP000594364"/>
    </source>
</evidence>
<dbReference type="EMBL" id="CP031390">
    <property type="protein sequence ID" value="QPH18210.1"/>
    <property type="molecule type" value="Genomic_DNA"/>
</dbReference>
<gene>
    <name evidence="1" type="ORF">C2857_003205</name>
</gene>
<reference evidence="1 2" key="1">
    <citation type="journal article" date="2018" name="PLoS Genet.">
        <title>Repeat elements organise 3D genome structure and mediate transcription in the filamentous fungus Epichloe festucae.</title>
        <authorList>
            <person name="Winter D.J."/>
            <person name="Ganley A.R.D."/>
            <person name="Young C.A."/>
            <person name="Liachko I."/>
            <person name="Schardl C.L."/>
            <person name="Dupont P.Y."/>
            <person name="Berry D."/>
            <person name="Ram A."/>
            <person name="Scott B."/>
            <person name="Cox M.P."/>
        </authorList>
    </citation>
    <scope>NUCLEOTIDE SEQUENCE [LARGE SCALE GENOMIC DNA]</scope>
    <source>
        <strain evidence="1 2">Fl1</strain>
    </source>
</reference>
<dbReference type="OrthoDB" id="5103744at2759"/>
<proteinExistence type="predicted"/>
<dbReference type="Proteomes" id="UP000594364">
    <property type="component" value="Chromosome 6"/>
</dbReference>
<organism evidence="1 2">
    <name type="scientific">Epichloe festucae (strain Fl1)</name>
    <dbReference type="NCBI Taxonomy" id="877507"/>
    <lineage>
        <taxon>Eukaryota</taxon>
        <taxon>Fungi</taxon>
        <taxon>Dikarya</taxon>
        <taxon>Ascomycota</taxon>
        <taxon>Pezizomycotina</taxon>
        <taxon>Sordariomycetes</taxon>
        <taxon>Hypocreomycetidae</taxon>
        <taxon>Hypocreales</taxon>
        <taxon>Clavicipitaceae</taxon>
        <taxon>Epichloe</taxon>
    </lineage>
</organism>
<sequence length="337" mass="38323">MDVLTRPSPARLGQRRDLDDEFEELVQTSSPRFASDGHSNGVTGAVRRNIFQVLLTLTSKMPAGRDSLPLHITSHHSQQSIPRGQSFLRAGWDVRSSRSQPPLGRRKSVRQSHLCPKTDDTFVPIDQRCVDHETRTEELFAILKPIVDDENKRPSILLCSGHKESCRIMPVYVSEDRVEDRVAVWEEIRRAWFDARGTWRQRLARFLKIRQVAIVDIALAGSSPTGKHGSLGKAEYYGSYSSSDLGEEVTRLQQKISTYRPQEWPCVYDDSTGMTLCRETCVSGITGETCPEKILFHQQRRLNQIRLRPLLRLAFMNPGIAKVNDLFKDENVICGHL</sequence>
<protein>
    <submittedName>
        <fullName evidence="1">Uncharacterized protein</fullName>
    </submittedName>
</protein>